<dbReference type="SMART" id="SM00869">
    <property type="entry name" value="Autotransporter"/>
    <property type="match status" value="1"/>
</dbReference>
<feature type="region of interest" description="Disordered" evidence="1">
    <location>
        <begin position="1331"/>
        <end position="1374"/>
    </location>
</feature>
<feature type="region of interest" description="Disordered" evidence="1">
    <location>
        <begin position="1027"/>
        <end position="1061"/>
    </location>
</feature>
<proteinExistence type="predicted"/>
<sequence>MRIKTHLMRSHSSPHLFHHSNHSICSVRALSLSVILACNLIGGQALADNDWPLTLEALEAAGFEVKVTGDVHYIPKVADAAKDPLDNAFTWLWGTGEANGPSDLSITVNNTLDFQKTAGEFKDVSNTYNQKTIWISGGLKTYFGGNPYGLTETPGNFPYSETTNGNKLTLTVKEGATFLAKLFGSRNDLGGYDQTSDSGATANNNKVTVQMEDGSKLYAKLIFGGRSSQLDGVSGDNGVVHAGFETNGNVVNIVRFISDGADKDAGEVVNPDSFGIVITKGIFGAEGYEANNNKVTLENTVVVAGMDGARKLGLVGGRGLYYYRMNYDYGASKYKEVVNGATGYVSNSGETVLYYPQEEGGDPKKVSAIANNNIVSIKNSYIGYHLAPDENDWSSWYNESAQDQDVGFSIYGAWSTGVAMNNIVAAEDSIINGNVIGGLEFQDQMKITGGQPRDLHSNLVSLKDTTLASGSSIYGTATATTKPDENDKDNRYNRIDEREIYAVNRRRGIAYIAGEVAADSAYVRYISFGQYLDTSRLDNKESYEVFKDYYPQAQSSTREQVVLNREDPLEKATVHLNGNESGSIHVGQQVAGSYLINRNGYHSSLAATDKKNQDQTATKGQHNFWVGAYANLSDSVNGDGTSFDTKVKLFSDEGNVNHGYASGELSLLTHDDGMWYDHTSREQDSSLGAENSNHRPALMHQFRYHYQGLVLYLGVNDGESGEPVVRISFDEIANFRTEQKQNTNAFGNTFIGIIKDGTVYQKDSRVGGDQTVDASLMTFDVPGFEINQGGDHVADATYAFYKYMHFDGHDGEFEDENAAGEKISVSGKVSDPGEEAGVGIKYWLKSVNILPGKLLVLNGKLENSELYVEDFQSGDTSKPKQELFTLSAELTGAGGVAIAKNSTVIIGSPDTIYNIDVGKTNTEPSVSGNGQALYEVVSKAPQPNSYTGNTVVDEGAMLVLGIDGALGTQGMSETEDRYTSILHIGSSAEGTNPSSVYLQGHTQTVGALRVVEGSVLDFDQAAPISFEEGDSEEYQASMGSTGGELTVKNKNQNSDTDQQRNGTWVDAIDGSLKGSASSKLICIDRKQASINSDNPNFYGTVELKASNVSLTSSEALISAVAHVDKDSSLYFDIQKNTAAQASALRAAENAAVENHYNTVAIRGIENYGSVYLSHKVFGDNLGREATRSDVSLNKVKVGNYVGKEGSVLYYQGFLGGKPGSENSSYLDVVYADTASGQSKVYFINEDGKFGAFSQSRGETVGEGGTNGILIFEVKDPNEHVDLAFPDGQTRIGVVAKDNETHVKFYRLNEQGDGNDWYLVNKADGDAAIPWTPIEPPEEPEVPVVPPENPDLPKMPDNPTSPTPDDEGNTLRPEGGAYMANSQAWAKMHMRLHDRFGQAYYIDPFDGKEKPAAAWVRQVGSHSHFKSGGGESRTHARTAVTQIGADLIRNEINEDWKYIGGVFAGGLYHRANTRTYASAKSRSDGYAVGIYGTLYTGNSPDDEFYVDSWLLYGRYDNKLWGETTSTFNYKSHGWVWSVESGYTIPLGESGTKDFNKVIWTFQPEVQVVWDGVKANDGYDATDTKYKQLGKDNVAIRVGARVHGNYMNKGLGFIEGNWIHNTKKTGVQMGSAKTYMDGGRNLGEFRMGLEGHITRNTLGWATVGVQAGKAGYHNETAQIGIKYMF</sequence>
<evidence type="ECO:0000313" key="4">
    <source>
        <dbReference type="Proteomes" id="UP000472580"/>
    </source>
</evidence>
<dbReference type="PROSITE" id="PS51208">
    <property type="entry name" value="AUTOTRANSPORTER"/>
    <property type="match status" value="1"/>
</dbReference>
<feature type="compositionally biased region" description="Polar residues" evidence="1">
    <location>
        <begin position="1048"/>
        <end position="1061"/>
    </location>
</feature>
<gene>
    <name evidence="3" type="ORF">E5987_10580</name>
</gene>
<reference evidence="3 4" key="1">
    <citation type="submission" date="2019-12" db="EMBL/GenBank/DDBJ databases">
        <title>Microbes associate with the intestines of laboratory mice.</title>
        <authorList>
            <person name="Navarre W."/>
            <person name="Wong E."/>
        </authorList>
    </citation>
    <scope>NUCLEOTIDE SEQUENCE [LARGE SCALE GENOMIC DNA]</scope>
    <source>
        <strain evidence="3 4">NM82_D38</strain>
    </source>
</reference>
<dbReference type="OrthoDB" id="8613300at2"/>
<keyword evidence="4" id="KW-1185">Reference proteome</keyword>
<dbReference type="NCBIfam" id="TIGR01414">
    <property type="entry name" value="autotrans_barl"/>
    <property type="match status" value="1"/>
</dbReference>
<protein>
    <submittedName>
        <fullName evidence="3">Autotransporter outer membrane beta-barrel domain-containing protein</fullName>
    </submittedName>
</protein>
<evidence type="ECO:0000313" key="3">
    <source>
        <dbReference type="EMBL" id="MVX57635.1"/>
    </source>
</evidence>
<dbReference type="Pfam" id="PF03797">
    <property type="entry name" value="Autotransporter"/>
    <property type="match status" value="1"/>
</dbReference>
<dbReference type="Proteomes" id="UP000472580">
    <property type="component" value="Unassembled WGS sequence"/>
</dbReference>
<dbReference type="GO" id="GO:0019867">
    <property type="term" value="C:outer membrane"/>
    <property type="evidence" value="ECO:0007669"/>
    <property type="project" value="InterPro"/>
</dbReference>
<dbReference type="InterPro" id="IPR036709">
    <property type="entry name" value="Autotransporte_beta_dom_sf"/>
</dbReference>
<evidence type="ECO:0000256" key="1">
    <source>
        <dbReference type="SAM" id="MobiDB-lite"/>
    </source>
</evidence>
<comment type="caution">
    <text evidence="3">The sequence shown here is derived from an EMBL/GenBank/DDBJ whole genome shotgun (WGS) entry which is preliminary data.</text>
</comment>
<organism evidence="3 4">
    <name type="scientific">Parasutterella muris</name>
    <dbReference type="NCBI Taxonomy" id="2565572"/>
    <lineage>
        <taxon>Bacteria</taxon>
        <taxon>Pseudomonadati</taxon>
        <taxon>Pseudomonadota</taxon>
        <taxon>Betaproteobacteria</taxon>
        <taxon>Burkholderiales</taxon>
        <taxon>Sutterellaceae</taxon>
        <taxon>Parasutterella</taxon>
    </lineage>
</organism>
<dbReference type="Gene3D" id="2.40.128.130">
    <property type="entry name" value="Autotransporter beta-domain"/>
    <property type="match status" value="1"/>
</dbReference>
<evidence type="ECO:0000259" key="2">
    <source>
        <dbReference type="PROSITE" id="PS51208"/>
    </source>
</evidence>
<dbReference type="InterPro" id="IPR006315">
    <property type="entry name" value="OM_autotransptr_brl_dom"/>
</dbReference>
<dbReference type="SUPFAM" id="SSF103515">
    <property type="entry name" value="Autotransporter"/>
    <property type="match status" value="1"/>
</dbReference>
<accession>A0A6L6YIQ2</accession>
<name>A0A6L6YIQ2_9BURK</name>
<dbReference type="InterPro" id="IPR005546">
    <property type="entry name" value="Autotransporte_beta"/>
</dbReference>
<dbReference type="EMBL" id="WSRP01000039">
    <property type="protein sequence ID" value="MVX57635.1"/>
    <property type="molecule type" value="Genomic_DNA"/>
</dbReference>
<feature type="domain" description="Autotransporter" evidence="2">
    <location>
        <begin position="1406"/>
        <end position="1683"/>
    </location>
</feature>
<dbReference type="RefSeq" id="WP_160336053.1">
    <property type="nucleotide sequence ID" value="NZ_WSRP01000039.1"/>
</dbReference>